<feature type="transmembrane region" description="Helical" evidence="6">
    <location>
        <begin position="262"/>
        <end position="282"/>
    </location>
</feature>
<gene>
    <name evidence="7" type="ORF">A1O3_09938</name>
</gene>
<feature type="transmembrane region" description="Helical" evidence="6">
    <location>
        <begin position="66"/>
        <end position="85"/>
    </location>
</feature>
<dbReference type="PANTHER" id="PTHR31465:SF8">
    <property type="entry name" value="DOMAIN PROTEIN, PUTATIVE (AFU_ORTHOLOGUE AFUA_6G14140)-RELATED"/>
    <property type="match status" value="1"/>
</dbReference>
<dbReference type="EMBL" id="AMGY01000010">
    <property type="protein sequence ID" value="EXJ77709.1"/>
    <property type="molecule type" value="Genomic_DNA"/>
</dbReference>
<feature type="region of interest" description="Disordered" evidence="5">
    <location>
        <begin position="297"/>
        <end position="330"/>
    </location>
</feature>
<feature type="transmembrane region" description="Helical" evidence="6">
    <location>
        <begin position="142"/>
        <end position="166"/>
    </location>
</feature>
<comment type="caution">
    <text evidence="7">The sequence shown here is derived from an EMBL/GenBank/DDBJ whole genome shotgun (WGS) entry which is preliminary data.</text>
</comment>
<evidence type="ECO:0000256" key="5">
    <source>
        <dbReference type="SAM" id="MobiDB-lite"/>
    </source>
</evidence>
<evidence type="ECO:0000256" key="4">
    <source>
        <dbReference type="ARBA" id="ARBA00023136"/>
    </source>
</evidence>
<organism evidence="7 8">
    <name type="scientific">Capronia epimyces CBS 606.96</name>
    <dbReference type="NCBI Taxonomy" id="1182542"/>
    <lineage>
        <taxon>Eukaryota</taxon>
        <taxon>Fungi</taxon>
        <taxon>Dikarya</taxon>
        <taxon>Ascomycota</taxon>
        <taxon>Pezizomycotina</taxon>
        <taxon>Eurotiomycetes</taxon>
        <taxon>Chaetothyriomycetidae</taxon>
        <taxon>Chaetothyriales</taxon>
        <taxon>Herpotrichiellaceae</taxon>
        <taxon>Capronia</taxon>
    </lineage>
</organism>
<dbReference type="eggNOG" id="ENOG502QU4U">
    <property type="taxonomic scope" value="Eukaryota"/>
</dbReference>
<feature type="transmembrane region" description="Helical" evidence="6">
    <location>
        <begin position="97"/>
        <end position="121"/>
    </location>
</feature>
<dbReference type="RefSeq" id="XP_007738219.1">
    <property type="nucleotide sequence ID" value="XM_007740029.1"/>
</dbReference>
<dbReference type="GO" id="GO:0000324">
    <property type="term" value="C:fungal-type vacuole"/>
    <property type="evidence" value="ECO:0007669"/>
    <property type="project" value="TreeGrafter"/>
</dbReference>
<dbReference type="GeneID" id="19174019"/>
<feature type="transmembrane region" description="Helical" evidence="6">
    <location>
        <begin position="178"/>
        <end position="201"/>
    </location>
</feature>
<name>W9Y5H5_9EURO</name>
<evidence type="ECO:0000256" key="1">
    <source>
        <dbReference type="ARBA" id="ARBA00004141"/>
    </source>
</evidence>
<sequence>MTTANPNPSNITYLPTHLCTEVTPQCPVEHSIYGYYPSIGGNAFFVGFFFMAAAFQLYAGIRYKTWTYLVAMFLGCVDQALGYIGRAILHNNPFDSVGFEIQICCLILGPAFNSAAIYLVLKHITLCFGPEYSRIPPRWYTYIFITGDLISLVIQAIGGGIAATSLSDEARQAVGDHLMMAGIAFQVVTLAFFATAATWYIRRRRQAPEPLSSEAAGFLRSPKFRAFAVGFAAAFTAILIRCVYRIVEMAGGWGNEIMQNEASFIALDGCMVSFATLIQTVLHPGWCFPRLSSAYTPPPNRTSTSGMRSAPGETIEMYKEGESGFPDDHA</sequence>
<dbReference type="InterPro" id="IPR007568">
    <property type="entry name" value="RTA1"/>
</dbReference>
<feature type="transmembrane region" description="Helical" evidence="6">
    <location>
        <begin position="39"/>
        <end position="59"/>
    </location>
</feature>
<accession>W9Y5H5</accession>
<dbReference type="HOGENOM" id="CLU_033465_6_1_1"/>
<feature type="transmembrane region" description="Helical" evidence="6">
    <location>
        <begin position="226"/>
        <end position="247"/>
    </location>
</feature>
<proteinExistence type="predicted"/>
<keyword evidence="8" id="KW-1185">Reference proteome</keyword>
<reference evidence="7 8" key="1">
    <citation type="submission" date="2013-03" db="EMBL/GenBank/DDBJ databases">
        <title>The Genome Sequence of Capronia epimyces CBS 606.96.</title>
        <authorList>
            <consortium name="The Broad Institute Genomics Platform"/>
            <person name="Cuomo C."/>
            <person name="de Hoog S."/>
            <person name="Gorbushina A."/>
            <person name="Walker B."/>
            <person name="Young S.K."/>
            <person name="Zeng Q."/>
            <person name="Gargeya S."/>
            <person name="Fitzgerald M."/>
            <person name="Haas B."/>
            <person name="Abouelleil A."/>
            <person name="Allen A.W."/>
            <person name="Alvarado L."/>
            <person name="Arachchi H.M."/>
            <person name="Berlin A.M."/>
            <person name="Chapman S.B."/>
            <person name="Gainer-Dewar J."/>
            <person name="Goldberg J."/>
            <person name="Griggs A."/>
            <person name="Gujja S."/>
            <person name="Hansen M."/>
            <person name="Howarth C."/>
            <person name="Imamovic A."/>
            <person name="Ireland A."/>
            <person name="Larimer J."/>
            <person name="McCowan C."/>
            <person name="Murphy C."/>
            <person name="Pearson M."/>
            <person name="Poon T.W."/>
            <person name="Priest M."/>
            <person name="Roberts A."/>
            <person name="Saif S."/>
            <person name="Shea T."/>
            <person name="Sisk P."/>
            <person name="Sykes S."/>
            <person name="Wortman J."/>
            <person name="Nusbaum C."/>
            <person name="Birren B."/>
        </authorList>
    </citation>
    <scope>NUCLEOTIDE SEQUENCE [LARGE SCALE GENOMIC DNA]</scope>
    <source>
        <strain evidence="7 8">CBS 606.96</strain>
    </source>
</reference>
<feature type="compositionally biased region" description="Basic and acidic residues" evidence="5">
    <location>
        <begin position="316"/>
        <end position="330"/>
    </location>
</feature>
<evidence type="ECO:0000256" key="3">
    <source>
        <dbReference type="ARBA" id="ARBA00022989"/>
    </source>
</evidence>
<dbReference type="STRING" id="1182542.W9Y5H5"/>
<dbReference type="OrthoDB" id="4521223at2759"/>
<dbReference type="PANTHER" id="PTHR31465">
    <property type="entry name" value="PROTEIN RTA1-RELATED"/>
    <property type="match status" value="1"/>
</dbReference>
<keyword evidence="3 6" id="KW-1133">Transmembrane helix</keyword>
<evidence type="ECO:0000256" key="2">
    <source>
        <dbReference type="ARBA" id="ARBA00022692"/>
    </source>
</evidence>
<dbReference type="Pfam" id="PF04479">
    <property type="entry name" value="RTA1"/>
    <property type="match status" value="1"/>
</dbReference>
<evidence type="ECO:0000313" key="8">
    <source>
        <dbReference type="Proteomes" id="UP000019478"/>
    </source>
</evidence>
<keyword evidence="2 6" id="KW-0812">Transmembrane</keyword>
<dbReference type="GO" id="GO:0005886">
    <property type="term" value="C:plasma membrane"/>
    <property type="evidence" value="ECO:0007669"/>
    <property type="project" value="TreeGrafter"/>
</dbReference>
<dbReference type="AlphaFoldDB" id="W9Y5H5"/>
<evidence type="ECO:0000256" key="6">
    <source>
        <dbReference type="SAM" id="Phobius"/>
    </source>
</evidence>
<protein>
    <submittedName>
        <fullName evidence="7">Uncharacterized protein</fullName>
    </submittedName>
</protein>
<evidence type="ECO:0000313" key="7">
    <source>
        <dbReference type="EMBL" id="EXJ77709.1"/>
    </source>
</evidence>
<dbReference type="Proteomes" id="UP000019478">
    <property type="component" value="Unassembled WGS sequence"/>
</dbReference>
<comment type="subcellular location">
    <subcellularLocation>
        <location evidence="1">Membrane</location>
        <topology evidence="1">Multi-pass membrane protein</topology>
    </subcellularLocation>
</comment>
<keyword evidence="4 6" id="KW-0472">Membrane</keyword>